<dbReference type="InterPro" id="IPR050463">
    <property type="entry name" value="Gfo/Idh/MocA_oxidrdct_glycsds"/>
</dbReference>
<dbReference type="PANTHER" id="PTHR43818">
    <property type="entry name" value="BCDNA.GH03377"/>
    <property type="match status" value="1"/>
</dbReference>
<dbReference type="PANTHER" id="PTHR43818:SF12">
    <property type="entry name" value="NADH-DEPENDENT DEHYDROGENASE-RELATED"/>
    <property type="match status" value="1"/>
</dbReference>
<proteinExistence type="predicted"/>
<evidence type="ECO:0000259" key="3">
    <source>
        <dbReference type="Pfam" id="PF22725"/>
    </source>
</evidence>
<keyword evidence="5" id="KW-1185">Reference proteome</keyword>
<evidence type="ECO:0000313" key="5">
    <source>
        <dbReference type="Proteomes" id="UP000008631"/>
    </source>
</evidence>
<accession>E8R3U9</accession>
<organism evidence="4 5">
    <name type="scientific">Isosphaera pallida (strain ATCC 43644 / DSM 9630 / IS1B)</name>
    <dbReference type="NCBI Taxonomy" id="575540"/>
    <lineage>
        <taxon>Bacteria</taxon>
        <taxon>Pseudomonadati</taxon>
        <taxon>Planctomycetota</taxon>
        <taxon>Planctomycetia</taxon>
        <taxon>Isosphaerales</taxon>
        <taxon>Isosphaeraceae</taxon>
        <taxon>Isosphaera</taxon>
    </lineage>
</organism>
<dbReference type="PROSITE" id="PS51318">
    <property type="entry name" value="TAT"/>
    <property type="match status" value="1"/>
</dbReference>
<protein>
    <submittedName>
        <fullName evidence="4">Oxidoreductase domain protein</fullName>
    </submittedName>
</protein>
<dbReference type="Gene3D" id="3.30.360.10">
    <property type="entry name" value="Dihydrodipicolinate Reductase, domain 2"/>
    <property type="match status" value="1"/>
</dbReference>
<dbReference type="eggNOG" id="COG0673">
    <property type="taxonomic scope" value="Bacteria"/>
</dbReference>
<gene>
    <name evidence="4" type="ordered locus">Isop_3114</name>
</gene>
<feature type="domain" description="Gfo/Idh/MocA-like oxidoreductase N-terminal" evidence="2">
    <location>
        <begin position="54"/>
        <end position="183"/>
    </location>
</feature>
<dbReference type="NCBIfam" id="TIGR01409">
    <property type="entry name" value="TAT_signal_seq"/>
    <property type="match status" value="1"/>
</dbReference>
<dbReference type="KEGG" id="ipa:Isop_3114"/>
<dbReference type="InterPro" id="IPR000683">
    <property type="entry name" value="Gfo/Idh/MocA-like_OxRdtase_N"/>
</dbReference>
<dbReference type="AlphaFoldDB" id="E8R3U9"/>
<feature type="region of interest" description="Disordered" evidence="1">
    <location>
        <begin position="535"/>
        <end position="559"/>
    </location>
</feature>
<dbReference type="InParanoid" id="E8R3U9"/>
<dbReference type="EMBL" id="CP002353">
    <property type="protein sequence ID" value="ADV63679.1"/>
    <property type="molecule type" value="Genomic_DNA"/>
</dbReference>
<dbReference type="STRING" id="575540.Isop_3114"/>
<dbReference type="RefSeq" id="WP_013565967.1">
    <property type="nucleotide sequence ID" value="NC_014962.1"/>
</dbReference>
<evidence type="ECO:0000313" key="4">
    <source>
        <dbReference type="EMBL" id="ADV63679.1"/>
    </source>
</evidence>
<dbReference type="Pfam" id="PF10518">
    <property type="entry name" value="TAT_signal"/>
    <property type="match status" value="1"/>
</dbReference>
<reference key="1">
    <citation type="submission" date="2010-11" db="EMBL/GenBank/DDBJ databases">
        <title>The complete sequence of chromosome of Isophaera pallida ATCC 43644.</title>
        <authorList>
            <consortium name="US DOE Joint Genome Institute (JGI-PGF)"/>
            <person name="Lucas S."/>
            <person name="Copeland A."/>
            <person name="Lapidus A."/>
            <person name="Bruce D."/>
            <person name="Goodwin L."/>
            <person name="Pitluck S."/>
            <person name="Kyrpides N."/>
            <person name="Mavromatis K."/>
            <person name="Pagani I."/>
            <person name="Ivanova N."/>
            <person name="Saunders E."/>
            <person name="Brettin T."/>
            <person name="Detter J.C."/>
            <person name="Han C."/>
            <person name="Tapia R."/>
            <person name="Land M."/>
            <person name="Hauser L."/>
            <person name="Markowitz V."/>
            <person name="Cheng J.-F."/>
            <person name="Hugenholtz P."/>
            <person name="Woyke T."/>
            <person name="Wu D."/>
            <person name="Eisen J.A."/>
        </authorList>
    </citation>
    <scope>NUCLEOTIDE SEQUENCE</scope>
    <source>
        <strain>ATCC 43644</strain>
    </source>
</reference>
<reference evidence="4 5" key="2">
    <citation type="journal article" date="2011" name="Stand. Genomic Sci.">
        <title>Complete genome sequence of Isosphaera pallida type strain (IS1B).</title>
        <authorList>
            <consortium name="US DOE Joint Genome Institute (JGI-PGF)"/>
            <person name="Goker M."/>
            <person name="Cleland D."/>
            <person name="Saunders E."/>
            <person name="Lapidus A."/>
            <person name="Nolan M."/>
            <person name="Lucas S."/>
            <person name="Hammon N."/>
            <person name="Deshpande S."/>
            <person name="Cheng J.F."/>
            <person name="Tapia R."/>
            <person name="Han C."/>
            <person name="Goodwin L."/>
            <person name="Pitluck S."/>
            <person name="Liolios K."/>
            <person name="Pagani I."/>
            <person name="Ivanova N."/>
            <person name="Mavromatis K."/>
            <person name="Pati A."/>
            <person name="Chen A."/>
            <person name="Palaniappan K."/>
            <person name="Land M."/>
            <person name="Hauser L."/>
            <person name="Chang Y.J."/>
            <person name="Jeffries C.D."/>
            <person name="Detter J.C."/>
            <person name="Beck B."/>
            <person name="Woyke T."/>
            <person name="Bristow J."/>
            <person name="Eisen J.A."/>
            <person name="Markowitz V."/>
            <person name="Hugenholtz P."/>
            <person name="Kyrpides N.C."/>
            <person name="Klenk H.P."/>
        </authorList>
    </citation>
    <scope>NUCLEOTIDE SEQUENCE [LARGE SCALE GENOMIC DNA]</scope>
    <source>
        <strain evidence="5">ATCC 43644 / DSM 9630 / IS1B</strain>
    </source>
</reference>
<dbReference type="InterPro" id="IPR055170">
    <property type="entry name" value="GFO_IDH_MocA-like_dom"/>
</dbReference>
<dbReference type="OrthoDB" id="9792935at2"/>
<name>E8R3U9_ISOPI</name>
<sequence>MSTLTAEQRALGAANAREALGFSRRDFLKAAAAAPALGAFYFSYGKLEGHDPVRAVLIGTGDEGCQAMVRDHNRDYVNYIGFCDIRPTQLERCKAEFAKHAQYTPRDVETLRIYDDYKQAIADPDVEMVVIALPLFLHAPVAIEALKAGKHVFTEKLMAKTVAQCKDMIQVARANNRLLAVGHQRHYSTTYDNANHLIRQGYLGEIRHIRALWHRNNGQPIYARRGATLEYNDNGHARWSNPDAPLEYDANGNPIVVLGTKERNGLISDGKPLYWDSWSRGIPDKDRGVDFAKHGYGSLHELIAWRLYDKYGAGLMAELGSHQLDACSIFLGKVHPLSVSGYGGKYHFRDNREVDDHVFAQFEFPALSADGQPRDDERVIVTYSSICTNAYEKYGETVMGTLGTLVLEEEKDLYLFREGDRNRKNTGPVRDTAITMTSTPAGKPVMEASASWSGGGASTSIAGVIADGKPFRGYREELEHFAWCIRQGDPKNYINPSDETLKPRCRGEVALADAVIALTSNIAMREGRRIEFKPEWFNPDSPETPDGSKPDYFGPYAKV</sequence>
<dbReference type="Gene3D" id="3.40.50.720">
    <property type="entry name" value="NAD(P)-binding Rossmann-like Domain"/>
    <property type="match status" value="1"/>
</dbReference>
<evidence type="ECO:0000256" key="1">
    <source>
        <dbReference type="SAM" id="MobiDB-lite"/>
    </source>
</evidence>
<dbReference type="InterPro" id="IPR036291">
    <property type="entry name" value="NAD(P)-bd_dom_sf"/>
</dbReference>
<feature type="domain" description="GFO/IDH/MocA-like oxidoreductase" evidence="3">
    <location>
        <begin position="303"/>
        <end position="405"/>
    </location>
</feature>
<dbReference type="GO" id="GO:0000166">
    <property type="term" value="F:nucleotide binding"/>
    <property type="evidence" value="ECO:0007669"/>
    <property type="project" value="InterPro"/>
</dbReference>
<evidence type="ECO:0000259" key="2">
    <source>
        <dbReference type="Pfam" id="PF01408"/>
    </source>
</evidence>
<dbReference type="SUPFAM" id="SSF51735">
    <property type="entry name" value="NAD(P)-binding Rossmann-fold domains"/>
    <property type="match status" value="1"/>
</dbReference>
<dbReference type="Proteomes" id="UP000008631">
    <property type="component" value="Chromosome"/>
</dbReference>
<dbReference type="InterPro" id="IPR019546">
    <property type="entry name" value="TAT_signal_bac_arc"/>
</dbReference>
<dbReference type="SUPFAM" id="SSF55347">
    <property type="entry name" value="Glyceraldehyde-3-phosphate dehydrogenase-like, C-terminal domain"/>
    <property type="match status" value="1"/>
</dbReference>
<dbReference type="HOGENOM" id="CLU_487270_0_0_0"/>
<feature type="region of interest" description="Disordered" evidence="1">
    <location>
        <begin position="424"/>
        <end position="444"/>
    </location>
</feature>
<dbReference type="Pfam" id="PF22725">
    <property type="entry name" value="GFO_IDH_MocA_C3"/>
    <property type="match status" value="1"/>
</dbReference>
<dbReference type="Pfam" id="PF01408">
    <property type="entry name" value="GFO_IDH_MocA"/>
    <property type="match status" value="1"/>
</dbReference>
<dbReference type="InterPro" id="IPR006311">
    <property type="entry name" value="TAT_signal"/>
</dbReference>